<evidence type="ECO:0000256" key="2">
    <source>
        <dbReference type="ARBA" id="ARBA00002695"/>
    </source>
</evidence>
<dbReference type="InterPro" id="IPR000573">
    <property type="entry name" value="AconitaseA/IPMdHydase_ssu_swvl"/>
</dbReference>
<dbReference type="AlphaFoldDB" id="A0A5D4LYT1"/>
<evidence type="ECO:0000256" key="7">
    <source>
        <dbReference type="ARBA" id="ARBA00022605"/>
    </source>
</evidence>
<keyword evidence="9 10" id="KW-0100">Branched-chain amino acid biosynthesis</keyword>
<organism evidence="12 13">
    <name type="scientific">Rossellomorea vietnamensis</name>
    <dbReference type="NCBI Taxonomy" id="218284"/>
    <lineage>
        <taxon>Bacteria</taxon>
        <taxon>Bacillati</taxon>
        <taxon>Bacillota</taxon>
        <taxon>Bacilli</taxon>
        <taxon>Bacillales</taxon>
        <taxon>Bacillaceae</taxon>
        <taxon>Rossellomorea</taxon>
    </lineage>
</organism>
<evidence type="ECO:0000256" key="8">
    <source>
        <dbReference type="ARBA" id="ARBA00023239"/>
    </source>
</evidence>
<dbReference type="InterPro" id="IPR050075">
    <property type="entry name" value="LeuD"/>
</dbReference>
<keyword evidence="7 10" id="KW-0028">Amino-acid biosynthesis</keyword>
<evidence type="ECO:0000256" key="3">
    <source>
        <dbReference type="ARBA" id="ARBA00004729"/>
    </source>
</evidence>
<evidence type="ECO:0000256" key="1">
    <source>
        <dbReference type="ARBA" id="ARBA00000491"/>
    </source>
</evidence>
<dbReference type="FunFam" id="3.20.19.10:FF:000003">
    <property type="entry name" value="3-isopropylmalate dehydratase small subunit"/>
    <property type="match status" value="1"/>
</dbReference>
<dbReference type="NCBIfam" id="NF002458">
    <property type="entry name" value="PRK01641.1"/>
    <property type="match status" value="1"/>
</dbReference>
<dbReference type="RefSeq" id="WP_148955337.1">
    <property type="nucleotide sequence ID" value="NZ_VTEG01000035.1"/>
</dbReference>
<dbReference type="InterPro" id="IPR004431">
    <property type="entry name" value="3-IsopropMal_deHydase_ssu"/>
</dbReference>
<evidence type="ECO:0000256" key="10">
    <source>
        <dbReference type="HAMAP-Rule" id="MF_01031"/>
    </source>
</evidence>
<dbReference type="Pfam" id="PF00694">
    <property type="entry name" value="Aconitase_C"/>
    <property type="match status" value="1"/>
</dbReference>
<dbReference type="EMBL" id="VTEG01000035">
    <property type="protein sequence ID" value="TYR94854.1"/>
    <property type="molecule type" value="Genomic_DNA"/>
</dbReference>
<dbReference type="InterPro" id="IPR033940">
    <property type="entry name" value="IPMI_Swivel"/>
</dbReference>
<dbReference type="SUPFAM" id="SSF52016">
    <property type="entry name" value="LeuD/IlvD-like"/>
    <property type="match status" value="1"/>
</dbReference>
<comment type="subunit">
    <text evidence="5 10">Heterodimer of LeuC and LeuD.</text>
</comment>
<dbReference type="PANTHER" id="PTHR43345">
    <property type="entry name" value="3-ISOPROPYLMALATE DEHYDRATASE SMALL SUBUNIT 2-RELATED-RELATED"/>
    <property type="match status" value="1"/>
</dbReference>
<sequence>MEPFQTHKGKVVSINRSDIDTDVIIPQQFLKRIERDGFGRFLMYSWRYDSKGNPVENFPLNDPESSDSTILLTGRNFGCGSSRENAVWALQDYGFKVIIASSFANIFKINSSKNGILLIELPEEKIEKLIQLSKEHKDYELTVDLEKQELADNDGRKMAFSVDPLVRKKLLLGVDDISMVLEYEKAIEEFEQKRPFYASPVRG</sequence>
<dbReference type="InterPro" id="IPR015928">
    <property type="entry name" value="Aconitase/3IPM_dehydase_swvl"/>
</dbReference>
<evidence type="ECO:0000259" key="11">
    <source>
        <dbReference type="Pfam" id="PF00694"/>
    </source>
</evidence>
<dbReference type="HAMAP" id="MF_01031">
    <property type="entry name" value="LeuD_type1"/>
    <property type="match status" value="1"/>
</dbReference>
<evidence type="ECO:0000313" key="13">
    <source>
        <dbReference type="Proteomes" id="UP000325182"/>
    </source>
</evidence>
<dbReference type="GO" id="GO:0009316">
    <property type="term" value="C:3-isopropylmalate dehydratase complex"/>
    <property type="evidence" value="ECO:0007669"/>
    <property type="project" value="InterPro"/>
</dbReference>
<accession>A0A5D4LYT1</accession>
<dbReference type="EC" id="4.2.1.33" evidence="10"/>
<dbReference type="Gene3D" id="3.20.19.10">
    <property type="entry name" value="Aconitase, domain 4"/>
    <property type="match status" value="1"/>
</dbReference>
<gene>
    <name evidence="10 12" type="primary">leuD</name>
    <name evidence="12" type="ORF">FZC84_22185</name>
</gene>
<evidence type="ECO:0000256" key="9">
    <source>
        <dbReference type="ARBA" id="ARBA00023304"/>
    </source>
</evidence>
<comment type="pathway">
    <text evidence="3 10">Amino-acid biosynthesis; L-leucine biosynthesis; L-leucine from 3-methyl-2-oxobutanoate: step 2/4.</text>
</comment>
<evidence type="ECO:0000256" key="4">
    <source>
        <dbReference type="ARBA" id="ARBA00009845"/>
    </source>
</evidence>
<dbReference type="UniPathway" id="UPA00048">
    <property type="reaction ID" value="UER00071"/>
</dbReference>
<evidence type="ECO:0000313" key="12">
    <source>
        <dbReference type="EMBL" id="TYR94854.1"/>
    </source>
</evidence>
<dbReference type="PANTHER" id="PTHR43345:SF5">
    <property type="entry name" value="3-ISOPROPYLMALATE DEHYDRATASE SMALL SUBUNIT"/>
    <property type="match status" value="1"/>
</dbReference>
<dbReference type="Proteomes" id="UP000325182">
    <property type="component" value="Unassembled WGS sequence"/>
</dbReference>
<dbReference type="GO" id="GO:0009098">
    <property type="term" value="P:L-leucine biosynthetic process"/>
    <property type="evidence" value="ECO:0007669"/>
    <property type="project" value="UniProtKB-UniRule"/>
</dbReference>
<reference evidence="12 13" key="1">
    <citation type="submission" date="2019-08" db="EMBL/GenBank/DDBJ databases">
        <title>Bacillus genomes from the desert of Cuatro Cienegas, Coahuila.</title>
        <authorList>
            <person name="Olmedo-Alvarez G."/>
        </authorList>
    </citation>
    <scope>NUCLEOTIDE SEQUENCE [LARGE SCALE GENOMIC DNA]</scope>
    <source>
        <strain evidence="12 13">CH128b_4D</strain>
    </source>
</reference>
<dbReference type="GO" id="GO:0003861">
    <property type="term" value="F:3-isopropylmalate dehydratase activity"/>
    <property type="evidence" value="ECO:0007669"/>
    <property type="project" value="UniProtKB-UniRule"/>
</dbReference>
<keyword evidence="8 10" id="KW-0456">Lyase</keyword>
<proteinExistence type="inferred from homology"/>
<comment type="similarity">
    <text evidence="4 10">Belongs to the LeuD family. LeuD type 1 subfamily.</text>
</comment>
<dbReference type="NCBIfam" id="TIGR00171">
    <property type="entry name" value="leuD"/>
    <property type="match status" value="1"/>
</dbReference>
<protein>
    <recommendedName>
        <fullName evidence="10">3-isopropylmalate dehydratase small subunit</fullName>
        <ecNumber evidence="10">4.2.1.33</ecNumber>
    </recommendedName>
    <alternativeName>
        <fullName evidence="10">Alpha-IPM isomerase</fullName>
        <shortName evidence="10">IPMI</shortName>
    </alternativeName>
    <alternativeName>
        <fullName evidence="10">Isopropylmalate isomerase</fullName>
    </alternativeName>
</protein>
<comment type="function">
    <text evidence="2 10">Catalyzes the isomerization between 2-isopropylmalate and 3-isopropylmalate, via the formation of 2-isopropylmaleate.</text>
</comment>
<evidence type="ECO:0000256" key="5">
    <source>
        <dbReference type="ARBA" id="ARBA00011271"/>
    </source>
</evidence>
<evidence type="ECO:0000256" key="6">
    <source>
        <dbReference type="ARBA" id="ARBA00022430"/>
    </source>
</evidence>
<comment type="catalytic activity">
    <reaction evidence="1 10">
        <text>(2R,3S)-3-isopropylmalate = (2S)-2-isopropylmalate</text>
        <dbReference type="Rhea" id="RHEA:32287"/>
        <dbReference type="ChEBI" id="CHEBI:1178"/>
        <dbReference type="ChEBI" id="CHEBI:35121"/>
        <dbReference type="EC" id="4.2.1.33"/>
    </reaction>
</comment>
<name>A0A5D4LYT1_9BACI</name>
<keyword evidence="6 10" id="KW-0432">Leucine biosynthesis</keyword>
<dbReference type="CDD" id="cd01577">
    <property type="entry name" value="IPMI_Swivel"/>
    <property type="match status" value="1"/>
</dbReference>
<comment type="caution">
    <text evidence="12">The sequence shown here is derived from an EMBL/GenBank/DDBJ whole genome shotgun (WGS) entry which is preliminary data.</text>
</comment>
<feature type="domain" description="Aconitase A/isopropylmalate dehydratase small subunit swivel" evidence="11">
    <location>
        <begin position="1"/>
        <end position="123"/>
    </location>
</feature>